<sequence>MTGQEEDSTRRYATRPSQERRPPPGLNGFVTEDAALQSTDSQSPATAQPARPRPRPYDRANHPDSSDDEDLISPFSSSQKLTNNARQASSTDATDPAKKSSNGSSRGLGGTIGSRPGGSSLVSSLRRISQPKGVPSKGSLATPKITSVFSPAASILSSPSSTMGPPPPPSSQRLRYSTSSIAIQGSDADISQPGTTAEVPIDVTDAEESQSSASSTSTHKRKDNSPAAALEAASIAWKRAQKTAADQKAAAEEGVEWQPGPGKTASTVYLNYGPPTLSKYKAGKAVIAFPCLCCTPSVEVVRHCSESSTSNLRTHIFRQQNKRSQTTIPAMLASQRPTAASDTISLLPFSVTRQMSVAWVAESGRPLSIIEDKISLPSSPRPSRN</sequence>
<feature type="compositionally biased region" description="Low complexity" evidence="1">
    <location>
        <begin position="150"/>
        <end position="163"/>
    </location>
</feature>
<comment type="caution">
    <text evidence="2">The sequence shown here is derived from an EMBL/GenBank/DDBJ whole genome shotgun (WGS) entry which is preliminary data.</text>
</comment>
<keyword evidence="3" id="KW-1185">Reference proteome</keyword>
<name>A0A8X7MKF6_9BASI</name>
<evidence type="ECO:0000313" key="2">
    <source>
        <dbReference type="EMBL" id="KAE8239262.1"/>
    </source>
</evidence>
<proteinExistence type="predicted"/>
<protein>
    <submittedName>
        <fullName evidence="2">Uncharacterized protein</fullName>
    </submittedName>
</protein>
<feature type="compositionally biased region" description="Basic and acidic residues" evidence="1">
    <location>
        <begin position="55"/>
        <end position="65"/>
    </location>
</feature>
<feature type="region of interest" description="Disordered" evidence="1">
    <location>
        <begin position="244"/>
        <end position="263"/>
    </location>
</feature>
<feature type="compositionally biased region" description="Polar residues" evidence="1">
    <location>
        <begin position="172"/>
        <end position="183"/>
    </location>
</feature>
<organism evidence="2 3">
    <name type="scientific">Tilletia controversa</name>
    <name type="common">dwarf bunt fungus</name>
    <dbReference type="NCBI Taxonomy" id="13291"/>
    <lineage>
        <taxon>Eukaryota</taxon>
        <taxon>Fungi</taxon>
        <taxon>Dikarya</taxon>
        <taxon>Basidiomycota</taxon>
        <taxon>Ustilaginomycotina</taxon>
        <taxon>Exobasidiomycetes</taxon>
        <taxon>Tilletiales</taxon>
        <taxon>Tilletiaceae</taxon>
        <taxon>Tilletia</taxon>
    </lineage>
</organism>
<gene>
    <name evidence="2" type="ORF">A4X06_0g8406</name>
</gene>
<feature type="compositionally biased region" description="Polar residues" evidence="1">
    <location>
        <begin position="74"/>
        <end position="105"/>
    </location>
</feature>
<feature type="region of interest" description="Disordered" evidence="1">
    <location>
        <begin position="1"/>
        <end position="230"/>
    </location>
</feature>
<evidence type="ECO:0000313" key="3">
    <source>
        <dbReference type="Proteomes" id="UP000077684"/>
    </source>
</evidence>
<dbReference type="Proteomes" id="UP000077684">
    <property type="component" value="Unassembled WGS sequence"/>
</dbReference>
<reference evidence="2" key="2">
    <citation type="journal article" date="2019" name="IMA Fungus">
        <title>Genome sequencing and comparison of five Tilletia species to identify candidate genes for the detection of regulated species infecting wheat.</title>
        <authorList>
            <person name="Nguyen H.D.T."/>
            <person name="Sultana T."/>
            <person name="Kesanakurti P."/>
            <person name="Hambleton S."/>
        </authorList>
    </citation>
    <scope>NUCLEOTIDE SEQUENCE</scope>
    <source>
        <strain evidence="2">DAOMC 236426</strain>
    </source>
</reference>
<dbReference type="EMBL" id="LWDE02001828">
    <property type="protein sequence ID" value="KAE8239262.1"/>
    <property type="molecule type" value="Genomic_DNA"/>
</dbReference>
<dbReference type="AlphaFoldDB" id="A0A8X7MKF6"/>
<evidence type="ECO:0000256" key="1">
    <source>
        <dbReference type="SAM" id="MobiDB-lite"/>
    </source>
</evidence>
<accession>A0A8X7MKF6</accession>
<reference evidence="2" key="1">
    <citation type="submission" date="2016-04" db="EMBL/GenBank/DDBJ databases">
        <authorList>
            <person name="Nguyen H.D."/>
            <person name="Samba Siva P."/>
            <person name="Cullis J."/>
            <person name="Levesque C.A."/>
            <person name="Hambleton S."/>
        </authorList>
    </citation>
    <scope>NUCLEOTIDE SEQUENCE</scope>
    <source>
        <strain evidence="2">DAOMC 236426</strain>
    </source>
</reference>
<feature type="compositionally biased region" description="Gly residues" evidence="1">
    <location>
        <begin position="106"/>
        <end position="116"/>
    </location>
</feature>